<proteinExistence type="predicted"/>
<evidence type="ECO:0000313" key="2">
    <source>
        <dbReference type="EMBL" id="NMG43979.1"/>
    </source>
</evidence>
<dbReference type="RefSeq" id="WP_169255855.1">
    <property type="nucleotide sequence ID" value="NZ_WTVN01000012.1"/>
</dbReference>
<feature type="compositionally biased region" description="Basic and acidic residues" evidence="1">
    <location>
        <begin position="122"/>
        <end position="134"/>
    </location>
</feature>
<evidence type="ECO:0000256" key="1">
    <source>
        <dbReference type="SAM" id="MobiDB-lite"/>
    </source>
</evidence>
<dbReference type="EMBL" id="WTVN01000012">
    <property type="protein sequence ID" value="NMG43979.1"/>
    <property type="molecule type" value="Genomic_DNA"/>
</dbReference>
<dbReference type="Proteomes" id="UP000623795">
    <property type="component" value="Unassembled WGS sequence"/>
</dbReference>
<accession>A0ABX1PX27</accession>
<keyword evidence="3" id="KW-1185">Reference proteome</keyword>
<comment type="caution">
    <text evidence="2">The sequence shown here is derived from an EMBL/GenBank/DDBJ whole genome shotgun (WGS) entry which is preliminary data.</text>
</comment>
<gene>
    <name evidence="2" type="ORF">GPA22_09590</name>
</gene>
<reference evidence="2 3" key="1">
    <citation type="submission" date="2019-12" db="EMBL/GenBank/DDBJ databases">
        <title>Comparative genomics gives insights into the taxonomy of the Azoarcus-Aromatoleum group and reveals separate origins of nif in the plant-associated Azoarcus and non-plant-associated Aromatoleum sub-groups.</title>
        <authorList>
            <person name="Lafos M."/>
            <person name="Maluk M."/>
            <person name="Batista M."/>
            <person name="Junghare M."/>
            <person name="Carmona M."/>
            <person name="Faoro H."/>
            <person name="Cruz L.M."/>
            <person name="Battistoni F."/>
            <person name="De Souza E."/>
            <person name="Pedrosa F."/>
            <person name="Chen W.-M."/>
            <person name="Poole P.S."/>
            <person name="Dixon R.A."/>
            <person name="James E.K."/>
        </authorList>
    </citation>
    <scope>NUCLEOTIDE SEQUENCE [LARGE SCALE GENOMIC DNA]</scope>
    <source>
        <strain evidence="2 3">Td21</strain>
    </source>
</reference>
<protein>
    <submittedName>
        <fullName evidence="2">Uncharacterized protein</fullName>
    </submittedName>
</protein>
<sequence>MKDSIFARSQRNELGETLSLEDVARLSRCSLDDVHGQINNDDPLLRRLYTLISLGQLTPAKTEDYLMPELVLGSFGGRAVKTPSSPAKRYFIDPAALHPHRETLGDIGPELNKWLESEDLPSEDHADFDAKSARETATSKPRGAKFTKQDWEDDYFRRINPLGAILAGAARKGKAALGDLLNGKDLKFTIPMMYEALGKPEDLKGSDILRLPPVRDAETLRHAAERAYPSFEFPRTKVSDKVGTLALMRECYEIGEPLVMSGEGCEILKREGITV</sequence>
<organism evidence="2 3">
    <name type="scientific">Aromatoleum toluvorans</name>
    <dbReference type="NCBI Taxonomy" id="92002"/>
    <lineage>
        <taxon>Bacteria</taxon>
        <taxon>Pseudomonadati</taxon>
        <taxon>Pseudomonadota</taxon>
        <taxon>Betaproteobacteria</taxon>
        <taxon>Rhodocyclales</taxon>
        <taxon>Rhodocyclaceae</taxon>
        <taxon>Aromatoleum</taxon>
    </lineage>
</organism>
<name>A0ABX1PX27_9RHOO</name>
<evidence type="ECO:0000313" key="3">
    <source>
        <dbReference type="Proteomes" id="UP000623795"/>
    </source>
</evidence>
<feature type="region of interest" description="Disordered" evidence="1">
    <location>
        <begin position="122"/>
        <end position="145"/>
    </location>
</feature>